<keyword evidence="2" id="KW-1185">Reference proteome</keyword>
<accession>A0A8J2Q394</accession>
<dbReference type="EMBL" id="CAKAEH010000125">
    <property type="protein sequence ID" value="CAG9529987.1"/>
    <property type="molecule type" value="Genomic_DNA"/>
</dbReference>
<comment type="caution">
    <text evidence="1">The sequence shown here is derived from an EMBL/GenBank/DDBJ whole genome shotgun (WGS) entry which is preliminary data.</text>
</comment>
<dbReference type="Proteomes" id="UP000746747">
    <property type="component" value="Unassembled WGS sequence"/>
</dbReference>
<gene>
    <name evidence="1" type="ORF">CJOHNSTONI_LOCUS518</name>
</gene>
<name>A0A8J2Q394_9BILA</name>
<sequence>MSLVKSQNLGLLKCPVIPNESSYEIVSEGPISIWYYGKREKKTDYYAFQVIREMVPISFITFHHQTTIIAQSSLPIYIPCNINIIVDGKKVKLYLGKGCQITNKDKRKRSMAISNEQFEIPKLNIIVIHCANVKQQFHDVIQVVITDEMIAYCGGKNHILLNAHDTRITVLQ</sequence>
<dbReference type="OrthoDB" id="5814469at2759"/>
<organism evidence="1 2">
    <name type="scientific">Cercopithifilaria johnstoni</name>
    <dbReference type="NCBI Taxonomy" id="2874296"/>
    <lineage>
        <taxon>Eukaryota</taxon>
        <taxon>Metazoa</taxon>
        <taxon>Ecdysozoa</taxon>
        <taxon>Nematoda</taxon>
        <taxon>Chromadorea</taxon>
        <taxon>Rhabditida</taxon>
        <taxon>Spirurina</taxon>
        <taxon>Spiruromorpha</taxon>
        <taxon>Filarioidea</taxon>
        <taxon>Onchocercidae</taxon>
        <taxon>Cercopithifilaria</taxon>
    </lineage>
</organism>
<evidence type="ECO:0000313" key="2">
    <source>
        <dbReference type="Proteomes" id="UP000746747"/>
    </source>
</evidence>
<proteinExistence type="predicted"/>
<evidence type="ECO:0000313" key="1">
    <source>
        <dbReference type="EMBL" id="CAG9529987.1"/>
    </source>
</evidence>
<dbReference type="AlphaFoldDB" id="A0A8J2Q394"/>
<reference evidence="1" key="1">
    <citation type="submission" date="2021-09" db="EMBL/GenBank/DDBJ databases">
        <authorList>
            <consortium name="Pathogen Informatics"/>
        </authorList>
    </citation>
    <scope>NUCLEOTIDE SEQUENCE</scope>
</reference>
<protein>
    <submittedName>
        <fullName evidence="1">Uncharacterized protein</fullName>
    </submittedName>
</protein>